<keyword evidence="3" id="KW-1185">Reference proteome</keyword>
<proteinExistence type="predicted"/>
<evidence type="ECO:0000313" key="2">
    <source>
        <dbReference type="EMBL" id="CAH1267244.1"/>
    </source>
</evidence>
<name>A0A8K0A388_BRALA</name>
<gene>
    <name evidence="2" type="primary">Hypp3716</name>
    <name evidence="2" type="ORF">BLAG_LOCUS20673</name>
</gene>
<keyword evidence="1" id="KW-1133">Transmembrane helix</keyword>
<keyword evidence="1" id="KW-0472">Membrane</keyword>
<reference evidence="2" key="1">
    <citation type="submission" date="2022-01" db="EMBL/GenBank/DDBJ databases">
        <authorList>
            <person name="Braso-Vives M."/>
        </authorList>
    </citation>
    <scope>NUCLEOTIDE SEQUENCE</scope>
</reference>
<feature type="transmembrane region" description="Helical" evidence="1">
    <location>
        <begin position="23"/>
        <end position="48"/>
    </location>
</feature>
<organism evidence="2 3">
    <name type="scientific">Branchiostoma lanceolatum</name>
    <name type="common">Common lancelet</name>
    <name type="synonym">Amphioxus lanceolatum</name>
    <dbReference type="NCBI Taxonomy" id="7740"/>
    <lineage>
        <taxon>Eukaryota</taxon>
        <taxon>Metazoa</taxon>
        <taxon>Chordata</taxon>
        <taxon>Cephalochordata</taxon>
        <taxon>Leptocardii</taxon>
        <taxon>Amphioxiformes</taxon>
        <taxon>Branchiostomatidae</taxon>
        <taxon>Branchiostoma</taxon>
    </lineage>
</organism>
<sequence>MMTSDPGVSYYEVSGIVIKPPGIAALSLIGAGALGVFLFIAVFMYMFLKEQRTVSSRVNTPAPLPTISGGRIHERLREETTDSFDGAELVSLSPSEVRLDFQCYRFSHVSMQSYLKKIVNSQGQQVTFSMLMYIPAYNTS</sequence>
<evidence type="ECO:0000256" key="1">
    <source>
        <dbReference type="SAM" id="Phobius"/>
    </source>
</evidence>
<protein>
    <submittedName>
        <fullName evidence="2">Hypp3716 protein</fullName>
    </submittedName>
</protein>
<accession>A0A8K0A388</accession>
<dbReference type="EMBL" id="OV696691">
    <property type="protein sequence ID" value="CAH1267244.1"/>
    <property type="molecule type" value="Genomic_DNA"/>
</dbReference>
<keyword evidence="1" id="KW-0812">Transmembrane</keyword>
<dbReference type="OrthoDB" id="10317390at2759"/>
<evidence type="ECO:0000313" key="3">
    <source>
        <dbReference type="Proteomes" id="UP000838412"/>
    </source>
</evidence>
<dbReference type="Proteomes" id="UP000838412">
    <property type="component" value="Chromosome 6"/>
</dbReference>
<dbReference type="AlphaFoldDB" id="A0A8K0A388"/>